<proteinExistence type="predicted"/>
<dbReference type="PROSITE" id="PS00211">
    <property type="entry name" value="ABC_TRANSPORTER_1"/>
    <property type="match status" value="1"/>
</dbReference>
<dbReference type="SUPFAM" id="SSF52540">
    <property type="entry name" value="P-loop containing nucleoside triphosphate hydrolases"/>
    <property type="match status" value="1"/>
</dbReference>
<dbReference type="RefSeq" id="WP_091719259.1">
    <property type="nucleotide sequence ID" value="NZ_LT629779.1"/>
</dbReference>
<feature type="region of interest" description="Disordered" evidence="3">
    <location>
        <begin position="259"/>
        <end position="278"/>
    </location>
</feature>
<dbReference type="AlphaFoldDB" id="A0A1H1XRV7"/>
<protein>
    <submittedName>
        <fullName evidence="5">ABC-2 type transport system ATP-binding protein</fullName>
    </submittedName>
</protein>
<organism evidence="5 6">
    <name type="scientific">Pseudarthrobacter equi</name>
    <dbReference type="NCBI Taxonomy" id="728066"/>
    <lineage>
        <taxon>Bacteria</taxon>
        <taxon>Bacillati</taxon>
        <taxon>Actinomycetota</taxon>
        <taxon>Actinomycetes</taxon>
        <taxon>Micrococcales</taxon>
        <taxon>Micrococcaceae</taxon>
        <taxon>Pseudarthrobacter</taxon>
    </lineage>
</organism>
<dbReference type="PANTHER" id="PTHR43038">
    <property type="entry name" value="ATP-BINDING CASSETTE, SUB-FAMILY H, MEMBER 1"/>
    <property type="match status" value="1"/>
</dbReference>
<keyword evidence="1" id="KW-0547">Nucleotide-binding</keyword>
<evidence type="ECO:0000256" key="3">
    <source>
        <dbReference type="SAM" id="MobiDB-lite"/>
    </source>
</evidence>
<reference evidence="6" key="1">
    <citation type="submission" date="2016-10" db="EMBL/GenBank/DDBJ databases">
        <authorList>
            <person name="Varghese N."/>
            <person name="Submissions S."/>
        </authorList>
    </citation>
    <scope>NUCLEOTIDE SEQUENCE [LARGE SCALE GENOMIC DNA]</scope>
    <source>
        <strain evidence="6">IMMIB L-1606</strain>
    </source>
</reference>
<dbReference type="InterPro" id="IPR003439">
    <property type="entry name" value="ABC_transporter-like_ATP-bd"/>
</dbReference>
<evidence type="ECO:0000256" key="2">
    <source>
        <dbReference type="ARBA" id="ARBA00022840"/>
    </source>
</evidence>
<dbReference type="Proteomes" id="UP000198751">
    <property type="component" value="Chromosome I"/>
</dbReference>
<name>A0A1H1XRV7_9MICC</name>
<dbReference type="GO" id="GO:0005524">
    <property type="term" value="F:ATP binding"/>
    <property type="evidence" value="ECO:0007669"/>
    <property type="project" value="UniProtKB-KW"/>
</dbReference>
<dbReference type="EMBL" id="LT629779">
    <property type="protein sequence ID" value="SDT11955.1"/>
    <property type="molecule type" value="Genomic_DNA"/>
</dbReference>
<keyword evidence="6" id="KW-1185">Reference proteome</keyword>
<dbReference type="SMART" id="SM00382">
    <property type="entry name" value="AAA"/>
    <property type="match status" value="1"/>
</dbReference>
<sequence>MSPSTPGFAGSGPVPDSSNPVAGAAVSVSGLTVRRGRDTVLQNVDFSIPAGRITGLLGPSGSGKTTLMRTIVGVQAASGAVQVLGRPAGHPMLRHLVGYVTQSPSVYPDLTVEANVRYFGAMHRKGKPDVAEAIAAVGLVPQARQKAADLSGGQLSRVSLACALVARPQLLVLDEPTVGLDPVLRADLWNRFRSLAEAGTTLLVSSHVMEEASHCHSLLLLRGGKLLAQLTPSELAERGRSNDLEQAFLTIITEQEDHDGGIPARSAHSAGWHDRRMR</sequence>
<accession>A0A1H1XRV7</accession>
<dbReference type="GO" id="GO:0016887">
    <property type="term" value="F:ATP hydrolysis activity"/>
    <property type="evidence" value="ECO:0007669"/>
    <property type="project" value="InterPro"/>
</dbReference>
<feature type="domain" description="ABC transporter" evidence="4">
    <location>
        <begin position="26"/>
        <end position="248"/>
    </location>
</feature>
<dbReference type="PROSITE" id="PS50893">
    <property type="entry name" value="ABC_TRANSPORTER_2"/>
    <property type="match status" value="1"/>
</dbReference>
<evidence type="ECO:0000256" key="1">
    <source>
        <dbReference type="ARBA" id="ARBA00022741"/>
    </source>
</evidence>
<evidence type="ECO:0000313" key="5">
    <source>
        <dbReference type="EMBL" id="SDT11955.1"/>
    </source>
</evidence>
<feature type="region of interest" description="Disordered" evidence="3">
    <location>
        <begin position="1"/>
        <end position="21"/>
    </location>
</feature>
<dbReference type="CDD" id="cd03230">
    <property type="entry name" value="ABC_DR_subfamily_A"/>
    <property type="match status" value="1"/>
</dbReference>
<keyword evidence="2 5" id="KW-0067">ATP-binding</keyword>
<dbReference type="PANTHER" id="PTHR43038:SF3">
    <property type="entry name" value="ABC TRANSPORTER G FAMILY MEMBER 20 ISOFORM X1"/>
    <property type="match status" value="1"/>
</dbReference>
<dbReference type="InterPro" id="IPR003593">
    <property type="entry name" value="AAA+_ATPase"/>
</dbReference>
<dbReference type="OrthoDB" id="9804819at2"/>
<gene>
    <name evidence="5" type="ORF">SAMN04489743_1746</name>
</gene>
<dbReference type="InterPro" id="IPR027417">
    <property type="entry name" value="P-loop_NTPase"/>
</dbReference>
<dbReference type="Pfam" id="PF00005">
    <property type="entry name" value="ABC_tran"/>
    <property type="match status" value="1"/>
</dbReference>
<dbReference type="Gene3D" id="3.40.50.300">
    <property type="entry name" value="P-loop containing nucleotide triphosphate hydrolases"/>
    <property type="match status" value="1"/>
</dbReference>
<evidence type="ECO:0000259" key="4">
    <source>
        <dbReference type="PROSITE" id="PS50893"/>
    </source>
</evidence>
<dbReference type="InterPro" id="IPR017871">
    <property type="entry name" value="ABC_transporter-like_CS"/>
</dbReference>
<evidence type="ECO:0000313" key="6">
    <source>
        <dbReference type="Proteomes" id="UP000198751"/>
    </source>
</evidence>